<dbReference type="SUPFAM" id="SSF55174">
    <property type="entry name" value="Alpha-L RNA-binding motif"/>
    <property type="match status" value="1"/>
</dbReference>
<dbReference type="Proteomes" id="UP000281468">
    <property type="component" value="Unassembled WGS sequence"/>
</dbReference>
<evidence type="ECO:0000256" key="4">
    <source>
        <dbReference type="ARBA" id="ARBA00022980"/>
    </source>
</evidence>
<protein>
    <recommendedName>
        <fullName evidence="9">BTB domain-containing protein</fullName>
    </recommendedName>
</protein>
<evidence type="ECO:0000256" key="3">
    <source>
        <dbReference type="ARBA" id="ARBA00022884"/>
    </source>
</evidence>
<evidence type="ECO:0000256" key="5">
    <source>
        <dbReference type="ARBA" id="ARBA00023274"/>
    </source>
</evidence>
<dbReference type="GO" id="GO:0003735">
    <property type="term" value="F:structural constituent of ribosome"/>
    <property type="evidence" value="ECO:0007669"/>
    <property type="project" value="InterPro"/>
</dbReference>
<dbReference type="SMART" id="SM01390">
    <property type="entry name" value="Ribosomal_S4"/>
    <property type="match status" value="1"/>
</dbReference>
<evidence type="ECO:0000313" key="10">
    <source>
        <dbReference type="EMBL" id="RMY87709.1"/>
    </source>
</evidence>
<dbReference type="Gene3D" id="3.30.710.10">
    <property type="entry name" value="Potassium Channel Kv1.1, Chain A"/>
    <property type="match status" value="1"/>
</dbReference>
<evidence type="ECO:0000256" key="1">
    <source>
        <dbReference type="ARBA" id="ARBA00007465"/>
    </source>
</evidence>
<evidence type="ECO:0000313" key="11">
    <source>
        <dbReference type="Proteomes" id="UP000281468"/>
    </source>
</evidence>
<keyword evidence="5 7" id="KW-0687">Ribonucleoprotein</keyword>
<dbReference type="VEuPathDB" id="FungiDB:BTJ68_09468"/>
<name>A0A3M7FFU3_HORWE</name>
<dbReference type="Gene3D" id="3.10.290.10">
    <property type="entry name" value="RNA-binding S4 domain"/>
    <property type="match status" value="1"/>
</dbReference>
<organism evidence="10 11">
    <name type="scientific">Hortaea werneckii</name>
    <name type="common">Black yeast</name>
    <name type="synonym">Cladosporium werneckii</name>
    <dbReference type="NCBI Taxonomy" id="91943"/>
    <lineage>
        <taxon>Eukaryota</taxon>
        <taxon>Fungi</taxon>
        <taxon>Dikarya</taxon>
        <taxon>Ascomycota</taxon>
        <taxon>Pezizomycotina</taxon>
        <taxon>Dothideomycetes</taxon>
        <taxon>Dothideomycetidae</taxon>
        <taxon>Mycosphaerellales</taxon>
        <taxon>Teratosphaeriaceae</taxon>
        <taxon>Hortaea</taxon>
    </lineage>
</organism>
<dbReference type="SUPFAM" id="SSF54695">
    <property type="entry name" value="POZ domain"/>
    <property type="match status" value="1"/>
</dbReference>
<keyword evidence="4 7" id="KW-0689">Ribosomal protein</keyword>
<evidence type="ECO:0000256" key="2">
    <source>
        <dbReference type="ARBA" id="ARBA00022730"/>
    </source>
</evidence>
<evidence type="ECO:0000256" key="8">
    <source>
        <dbReference type="SAM" id="MobiDB-lite"/>
    </source>
</evidence>
<dbReference type="InterPro" id="IPR011333">
    <property type="entry name" value="SKP1/BTB/POZ_sf"/>
</dbReference>
<dbReference type="PROSITE" id="PS50889">
    <property type="entry name" value="S4"/>
    <property type="match status" value="1"/>
</dbReference>
<dbReference type="SMART" id="SM00363">
    <property type="entry name" value="S4"/>
    <property type="match status" value="1"/>
</dbReference>
<comment type="caution">
    <text evidence="10">The sequence shown here is derived from an EMBL/GenBank/DDBJ whole genome shotgun (WGS) entry which is preliminary data.</text>
</comment>
<dbReference type="NCBIfam" id="TIGR01018">
    <property type="entry name" value="uS4_arch"/>
    <property type="match status" value="1"/>
</dbReference>
<feature type="domain" description="BTB" evidence="9">
    <location>
        <begin position="198"/>
        <end position="267"/>
    </location>
</feature>
<dbReference type="Pfam" id="PF00163">
    <property type="entry name" value="Ribosomal_S4"/>
    <property type="match status" value="1"/>
</dbReference>
<dbReference type="FunFam" id="3.10.290.10:FF:000021">
    <property type="entry name" value="40S ribosomal protein S9"/>
    <property type="match status" value="1"/>
</dbReference>
<dbReference type="Pfam" id="PF01479">
    <property type="entry name" value="S4"/>
    <property type="match status" value="1"/>
</dbReference>
<sequence>MAPRSYTKTYKVPRRPFESARLDSELKVVGEYGLRNKREVWRVQLTLSKIRRAARQLLTLDEKDPKRLFEGNALIRRLVRVGVLDESRMKLDYVLALKVEDFLERRLQTCVYKLGLAKSIHHARVLIRQRHIRVGKQIVNVPSFIVRLDSQKHIDFALTSPFGGGRPGRVRRKKAKAAEKKDEGGDEGEEEEDPDNPETLTVLVGSDKKPFTVFKAILCAHSPFFQVASSTRWLQGQENIIRLPKHDPDLFHVYVDWIHTARLDMSLADQHLPPNSSEESSKVPTYYITLARTWVLGNYLGDQLFCNKVIDRILEKVDDQPYNTIGPSSLQQIWDVAPKDSTLLRLCTHLVVARMTPVRLEATFEELPSDIVLEMARRFVQGDGQQPDESPTYDHRCDYHVHPQGHPVCGLSL</sequence>
<dbReference type="PROSITE" id="PS50097">
    <property type="entry name" value="BTB"/>
    <property type="match status" value="1"/>
</dbReference>
<dbReference type="PANTHER" id="PTHR11831:SF5">
    <property type="entry name" value="40S RIBOSOMAL PROTEIN S9"/>
    <property type="match status" value="1"/>
</dbReference>
<feature type="compositionally biased region" description="Acidic residues" evidence="8">
    <location>
        <begin position="184"/>
        <end position="196"/>
    </location>
</feature>
<dbReference type="InterPro" id="IPR018079">
    <property type="entry name" value="Ribosomal_uS4_CS"/>
</dbReference>
<dbReference type="CDD" id="cd18186">
    <property type="entry name" value="BTB_POZ_ZBTB_KLHL-like"/>
    <property type="match status" value="1"/>
</dbReference>
<dbReference type="InterPro" id="IPR001912">
    <property type="entry name" value="Ribosomal_uS4_N"/>
</dbReference>
<reference evidence="10 11" key="1">
    <citation type="journal article" date="2018" name="BMC Genomics">
        <title>Genomic evidence for intraspecific hybridization in a clonal and extremely halotolerant yeast.</title>
        <authorList>
            <person name="Gostincar C."/>
            <person name="Stajich J.E."/>
            <person name="Zupancic J."/>
            <person name="Zalar P."/>
            <person name="Gunde-Cimerman N."/>
        </authorList>
    </citation>
    <scope>NUCLEOTIDE SEQUENCE [LARGE SCALE GENOMIC DNA]</scope>
    <source>
        <strain evidence="10 11">EXF-171</strain>
    </source>
</reference>
<dbReference type="InterPro" id="IPR000210">
    <property type="entry name" value="BTB/POZ_dom"/>
</dbReference>
<dbReference type="AlphaFoldDB" id="A0A3M7FFU3"/>
<accession>A0A3M7FFU3</accession>
<dbReference type="GO" id="GO:0006412">
    <property type="term" value="P:translation"/>
    <property type="evidence" value="ECO:0007669"/>
    <property type="project" value="InterPro"/>
</dbReference>
<feature type="region of interest" description="Disordered" evidence="8">
    <location>
        <begin position="167"/>
        <end position="201"/>
    </location>
</feature>
<evidence type="ECO:0000259" key="9">
    <source>
        <dbReference type="PROSITE" id="PS50097"/>
    </source>
</evidence>
<dbReference type="Pfam" id="PF00651">
    <property type="entry name" value="BTB"/>
    <property type="match status" value="1"/>
</dbReference>
<dbReference type="InterPro" id="IPR005710">
    <property type="entry name" value="Ribosomal_uS4_euk/arc"/>
</dbReference>
<dbReference type="PANTHER" id="PTHR11831">
    <property type="entry name" value="30S 40S RIBOSOMAL PROTEIN"/>
    <property type="match status" value="1"/>
</dbReference>
<dbReference type="PROSITE" id="PS00632">
    <property type="entry name" value="RIBOSOMAL_S4"/>
    <property type="match status" value="1"/>
</dbReference>
<proteinExistence type="inferred from homology"/>
<dbReference type="EMBL" id="QWIQ01000431">
    <property type="protein sequence ID" value="RMY87709.1"/>
    <property type="molecule type" value="Genomic_DNA"/>
</dbReference>
<keyword evidence="2 6" id="KW-0699">rRNA-binding</keyword>
<dbReference type="InterPro" id="IPR036986">
    <property type="entry name" value="S4_RNA-bd_sf"/>
</dbReference>
<evidence type="ECO:0000256" key="7">
    <source>
        <dbReference type="RuleBase" id="RU003699"/>
    </source>
</evidence>
<comment type="similarity">
    <text evidence="1 7">Belongs to the universal ribosomal protein uS4 family.</text>
</comment>
<evidence type="ECO:0000256" key="6">
    <source>
        <dbReference type="PROSITE-ProRule" id="PRU00182"/>
    </source>
</evidence>
<dbReference type="CDD" id="cd00165">
    <property type="entry name" value="S4"/>
    <property type="match status" value="1"/>
</dbReference>
<gene>
    <name evidence="10" type="ORF">D0862_10631</name>
</gene>
<dbReference type="NCBIfam" id="NF003139">
    <property type="entry name" value="PRK04051.1"/>
    <property type="match status" value="1"/>
</dbReference>
<dbReference type="GO" id="GO:0019843">
    <property type="term" value="F:rRNA binding"/>
    <property type="evidence" value="ECO:0007669"/>
    <property type="project" value="UniProtKB-KW"/>
</dbReference>
<dbReference type="InterPro" id="IPR022801">
    <property type="entry name" value="Ribosomal_uS4"/>
</dbReference>
<dbReference type="GO" id="GO:0042274">
    <property type="term" value="P:ribosomal small subunit biogenesis"/>
    <property type="evidence" value="ECO:0007669"/>
    <property type="project" value="TreeGrafter"/>
</dbReference>
<keyword evidence="3 6" id="KW-0694">RNA-binding</keyword>
<dbReference type="GO" id="GO:0022627">
    <property type="term" value="C:cytosolic small ribosomal subunit"/>
    <property type="evidence" value="ECO:0007669"/>
    <property type="project" value="TreeGrafter"/>
</dbReference>
<dbReference type="InterPro" id="IPR002942">
    <property type="entry name" value="S4_RNA-bd"/>
</dbReference>